<dbReference type="PANTHER" id="PTHR48100:SF27">
    <property type="entry name" value="OS01G0237100 PROTEIN"/>
    <property type="match status" value="1"/>
</dbReference>
<dbReference type="STRING" id="105231.A0A1Y1HX49"/>
<dbReference type="EMBL" id="DF237070">
    <property type="protein sequence ID" value="GAQ82723.1"/>
    <property type="molecule type" value="Genomic_DNA"/>
</dbReference>
<name>A0A1Y1HX49_KLENI</name>
<dbReference type="CDD" id="cd07067">
    <property type="entry name" value="HP_PGM_like"/>
    <property type="match status" value="1"/>
</dbReference>
<feature type="binding site" evidence="3">
    <location>
        <position position="131"/>
    </location>
    <ligand>
        <name>substrate</name>
    </ligand>
</feature>
<dbReference type="Proteomes" id="UP000054558">
    <property type="component" value="Unassembled WGS sequence"/>
</dbReference>
<dbReference type="OMA" id="YSKTGGY"/>
<evidence type="ECO:0000256" key="3">
    <source>
        <dbReference type="PIRSR" id="PIRSR613078-2"/>
    </source>
</evidence>
<feature type="binding site" evidence="3">
    <location>
        <begin position="80"/>
        <end position="87"/>
    </location>
    <ligand>
        <name>substrate</name>
    </ligand>
</feature>
<dbReference type="OrthoDB" id="354304at2759"/>
<dbReference type="InterPro" id="IPR050275">
    <property type="entry name" value="PGM_Phosphatase"/>
</dbReference>
<protein>
    <submittedName>
        <fullName evidence="5">Phosphoglycerate mutase</fullName>
    </submittedName>
</protein>
<dbReference type="SUPFAM" id="SSF53254">
    <property type="entry name" value="Phosphoglycerate mutase-like"/>
    <property type="match status" value="1"/>
</dbReference>
<feature type="active site" description="Tele-phosphohistidine intermediate" evidence="2">
    <location>
        <position position="81"/>
    </location>
</feature>
<feature type="compositionally biased region" description="Basic and acidic residues" evidence="4">
    <location>
        <begin position="25"/>
        <end position="36"/>
    </location>
</feature>
<evidence type="ECO:0000256" key="4">
    <source>
        <dbReference type="SAM" id="MobiDB-lite"/>
    </source>
</evidence>
<dbReference type="AlphaFoldDB" id="A0A1Y1HX49"/>
<dbReference type="InterPro" id="IPR013078">
    <property type="entry name" value="His_Pase_superF_clade-1"/>
</dbReference>
<evidence type="ECO:0000313" key="5">
    <source>
        <dbReference type="EMBL" id="GAQ82723.1"/>
    </source>
</evidence>
<feature type="region of interest" description="Disordered" evidence="4">
    <location>
        <begin position="1"/>
        <end position="48"/>
    </location>
</feature>
<dbReference type="PANTHER" id="PTHR48100">
    <property type="entry name" value="BROAD-SPECIFICITY PHOSPHATASE YOR283W-RELATED"/>
    <property type="match status" value="1"/>
</dbReference>
<sequence>MHLGVLPTTTGRSKGRTVCGAATQVKEREQGVEERNGTLSTEDSRLSGGLLTGGSVDFSGATNPLIRKALETEKTIVMVRHGLSTWNFEGRVQGSSDKSILSETGIWQAERCKEALSKLKFEQCFASPISRAKTSAEVIWSDREEPLIFLDSLREANLNILEGMKNSEAKELYPELFTSWRQDPMHFEVNGVYPVRELWDHAQNAWEDILTQATGDLVLVVAHKSVLRAMLCTALGMGPDRFRAIDINNGGICVFSINTSGQPMLKSLNLTSHLQTEGVYYQL</sequence>
<keyword evidence="6" id="KW-1185">Reference proteome</keyword>
<dbReference type="SMART" id="SM00855">
    <property type="entry name" value="PGAM"/>
    <property type="match status" value="1"/>
</dbReference>
<dbReference type="Gene3D" id="3.40.50.1240">
    <property type="entry name" value="Phosphoglycerate mutase-like"/>
    <property type="match status" value="1"/>
</dbReference>
<comment type="similarity">
    <text evidence="1">Belongs to the phosphoglycerate mutase family.</text>
</comment>
<evidence type="ECO:0000256" key="2">
    <source>
        <dbReference type="PIRSR" id="PIRSR613078-1"/>
    </source>
</evidence>
<evidence type="ECO:0000256" key="1">
    <source>
        <dbReference type="ARBA" id="ARBA00038362"/>
    </source>
</evidence>
<dbReference type="GO" id="GO:0016791">
    <property type="term" value="F:phosphatase activity"/>
    <property type="evidence" value="ECO:0000318"/>
    <property type="project" value="GO_Central"/>
</dbReference>
<feature type="active site" description="Proton donor/acceptor" evidence="2">
    <location>
        <position position="155"/>
    </location>
</feature>
<dbReference type="InterPro" id="IPR029033">
    <property type="entry name" value="His_PPase_superfam"/>
</dbReference>
<gene>
    <name evidence="5" type="ORF">KFL_001210160</name>
</gene>
<proteinExistence type="inferred from homology"/>
<reference evidence="5 6" key="1">
    <citation type="journal article" date="2014" name="Nat. Commun.">
        <title>Klebsormidium flaccidum genome reveals primary factors for plant terrestrial adaptation.</title>
        <authorList>
            <person name="Hori K."/>
            <person name="Maruyama F."/>
            <person name="Fujisawa T."/>
            <person name="Togashi T."/>
            <person name="Yamamoto N."/>
            <person name="Seo M."/>
            <person name="Sato S."/>
            <person name="Yamada T."/>
            <person name="Mori H."/>
            <person name="Tajima N."/>
            <person name="Moriyama T."/>
            <person name="Ikeuchi M."/>
            <person name="Watanabe M."/>
            <person name="Wada H."/>
            <person name="Kobayashi K."/>
            <person name="Saito M."/>
            <person name="Masuda T."/>
            <person name="Sasaki-Sekimoto Y."/>
            <person name="Mashiguchi K."/>
            <person name="Awai K."/>
            <person name="Shimojima M."/>
            <person name="Masuda S."/>
            <person name="Iwai M."/>
            <person name="Nobusawa T."/>
            <person name="Narise T."/>
            <person name="Kondo S."/>
            <person name="Saito H."/>
            <person name="Sato R."/>
            <person name="Murakawa M."/>
            <person name="Ihara Y."/>
            <person name="Oshima-Yamada Y."/>
            <person name="Ohtaka K."/>
            <person name="Satoh M."/>
            <person name="Sonobe K."/>
            <person name="Ishii M."/>
            <person name="Ohtani R."/>
            <person name="Kanamori-Sato M."/>
            <person name="Honoki R."/>
            <person name="Miyazaki D."/>
            <person name="Mochizuki H."/>
            <person name="Umetsu J."/>
            <person name="Higashi K."/>
            <person name="Shibata D."/>
            <person name="Kamiya Y."/>
            <person name="Sato N."/>
            <person name="Nakamura Y."/>
            <person name="Tabata S."/>
            <person name="Ida S."/>
            <person name="Kurokawa K."/>
            <person name="Ohta H."/>
        </authorList>
    </citation>
    <scope>NUCLEOTIDE SEQUENCE [LARGE SCALE GENOMIC DNA]</scope>
    <source>
        <strain evidence="5 6">NIES-2285</strain>
    </source>
</reference>
<dbReference type="Pfam" id="PF00300">
    <property type="entry name" value="His_Phos_1"/>
    <property type="match status" value="1"/>
</dbReference>
<accession>A0A1Y1HX49</accession>
<evidence type="ECO:0000313" key="6">
    <source>
        <dbReference type="Proteomes" id="UP000054558"/>
    </source>
</evidence>
<organism evidence="5 6">
    <name type="scientific">Klebsormidium nitens</name>
    <name type="common">Green alga</name>
    <name type="synonym">Ulothrix nitens</name>
    <dbReference type="NCBI Taxonomy" id="105231"/>
    <lineage>
        <taxon>Eukaryota</taxon>
        <taxon>Viridiplantae</taxon>
        <taxon>Streptophyta</taxon>
        <taxon>Klebsormidiophyceae</taxon>
        <taxon>Klebsormidiales</taxon>
        <taxon>Klebsormidiaceae</taxon>
        <taxon>Klebsormidium</taxon>
    </lineage>
</organism>